<keyword evidence="2" id="KW-1185">Reference proteome</keyword>
<dbReference type="EnsemblPlants" id="ORGLA12G0063900.1">
    <property type="protein sequence ID" value="ORGLA12G0063900.1"/>
    <property type="gene ID" value="ORGLA12G0063900"/>
</dbReference>
<sequence>MVCDPWIGVLIVNPIGNLGSMNLDVVDHCHVVVDPDRCHPEFTAHGGCHHAGFGDPAGSGLRWDGLLGYRHYCVEVENGADVDERRPILVVPAGARSSGRVDCNYLGVVGSADEALKARCCGGYDRDLGSDVHWGPRWLQRCRRRAPLLLEQEVKGDPEPVVQSSPQCAVEIHHYGS</sequence>
<reference evidence="1 2" key="2">
    <citation type="submission" date="2018-04" db="EMBL/GenBank/DDBJ databases">
        <title>OglaRS2 (Oryza glaberrima Reference Sequence Version 2).</title>
        <authorList>
            <person name="Zhang J."/>
            <person name="Kudrna D."/>
            <person name="Lee S."/>
            <person name="Talag J."/>
            <person name="Rajasekar S."/>
            <person name="Wing R.A."/>
        </authorList>
    </citation>
    <scope>NUCLEOTIDE SEQUENCE [LARGE SCALE GENOMIC DNA]</scope>
    <source>
        <strain evidence="1 2">cv. IRGC 96717</strain>
    </source>
</reference>
<reference evidence="1" key="1">
    <citation type="submission" date="2015-06" db="UniProtKB">
        <authorList>
            <consortium name="EnsemblPlants"/>
        </authorList>
    </citation>
    <scope>IDENTIFICATION</scope>
</reference>
<evidence type="ECO:0000313" key="2">
    <source>
        <dbReference type="Proteomes" id="UP000007306"/>
    </source>
</evidence>
<proteinExistence type="predicted"/>
<organism evidence="1 2">
    <name type="scientific">Oryza glaberrima</name>
    <name type="common">African rice</name>
    <dbReference type="NCBI Taxonomy" id="4538"/>
    <lineage>
        <taxon>Eukaryota</taxon>
        <taxon>Viridiplantae</taxon>
        <taxon>Streptophyta</taxon>
        <taxon>Embryophyta</taxon>
        <taxon>Tracheophyta</taxon>
        <taxon>Spermatophyta</taxon>
        <taxon>Magnoliopsida</taxon>
        <taxon>Liliopsida</taxon>
        <taxon>Poales</taxon>
        <taxon>Poaceae</taxon>
        <taxon>BOP clade</taxon>
        <taxon>Oryzoideae</taxon>
        <taxon>Oryzeae</taxon>
        <taxon>Oryzinae</taxon>
        <taxon>Oryza</taxon>
    </lineage>
</organism>
<dbReference type="HOGENOM" id="CLU_1520171_0_0_1"/>
<dbReference type="Proteomes" id="UP000007306">
    <property type="component" value="Chromosome 12"/>
</dbReference>
<name>I1R533_ORYGL</name>
<dbReference type="Gramene" id="ORGLA12G0063900.1">
    <property type="protein sequence ID" value="ORGLA12G0063900.1"/>
    <property type="gene ID" value="ORGLA12G0063900"/>
</dbReference>
<protein>
    <submittedName>
        <fullName evidence="1">Uncharacterized protein</fullName>
    </submittedName>
</protein>
<dbReference type="AlphaFoldDB" id="I1R533"/>
<accession>I1R533</accession>
<evidence type="ECO:0000313" key="1">
    <source>
        <dbReference type="EnsemblPlants" id="ORGLA12G0063900.1"/>
    </source>
</evidence>